<dbReference type="GO" id="GO:0006281">
    <property type="term" value="P:DNA repair"/>
    <property type="evidence" value="ECO:0007669"/>
    <property type="project" value="UniProtKB-KW"/>
</dbReference>
<keyword evidence="8" id="KW-0863">Zinc-finger</keyword>
<gene>
    <name evidence="16" type="primary">uvrA_51</name>
    <name evidence="16" type="ORF">SDC9_92845</name>
</gene>
<dbReference type="GO" id="GO:0005524">
    <property type="term" value="F:ATP binding"/>
    <property type="evidence" value="ECO:0007669"/>
    <property type="project" value="UniProtKB-KW"/>
</dbReference>
<keyword evidence="4" id="KW-0677">Repeat</keyword>
<reference evidence="16" key="1">
    <citation type="submission" date="2019-08" db="EMBL/GenBank/DDBJ databases">
        <authorList>
            <person name="Kucharzyk K."/>
            <person name="Murdoch R.W."/>
            <person name="Higgins S."/>
            <person name="Loffler F."/>
        </authorList>
    </citation>
    <scope>NUCLEOTIDE SEQUENCE</scope>
</reference>
<dbReference type="GO" id="GO:0004518">
    <property type="term" value="F:nuclease activity"/>
    <property type="evidence" value="ECO:0007669"/>
    <property type="project" value="UniProtKB-KW"/>
</dbReference>
<dbReference type="AlphaFoldDB" id="A0A644ZZE6"/>
<dbReference type="InterPro" id="IPR027417">
    <property type="entry name" value="P-loop_NTPase"/>
</dbReference>
<keyword evidence="3" id="KW-0479">Metal-binding</keyword>
<evidence type="ECO:0000256" key="6">
    <source>
        <dbReference type="ARBA" id="ARBA00022763"/>
    </source>
</evidence>
<dbReference type="FunFam" id="1.20.1580.10:FF:000002">
    <property type="entry name" value="UvrABC system protein A"/>
    <property type="match status" value="1"/>
</dbReference>
<dbReference type="GO" id="GO:0005737">
    <property type="term" value="C:cytoplasm"/>
    <property type="evidence" value="ECO:0007669"/>
    <property type="project" value="UniProtKB-SubCell"/>
</dbReference>
<keyword evidence="10" id="KW-0067">ATP-binding</keyword>
<dbReference type="InterPro" id="IPR017871">
    <property type="entry name" value="ABC_transporter-like_CS"/>
</dbReference>
<evidence type="ECO:0000256" key="9">
    <source>
        <dbReference type="ARBA" id="ARBA00022833"/>
    </source>
</evidence>
<dbReference type="SUPFAM" id="SSF52540">
    <property type="entry name" value="P-loop containing nucleoside triphosphate hydrolases"/>
    <property type="match status" value="1"/>
</dbReference>
<comment type="caution">
    <text evidence="16">The sequence shown here is derived from an EMBL/GenBank/DDBJ whole genome shotgun (WGS) entry which is preliminary data.</text>
</comment>
<evidence type="ECO:0000256" key="14">
    <source>
        <dbReference type="SAM" id="MobiDB-lite"/>
    </source>
</evidence>
<protein>
    <submittedName>
        <fullName evidence="16">UvrABC system protein A</fullName>
    </submittedName>
</protein>
<evidence type="ECO:0000256" key="2">
    <source>
        <dbReference type="ARBA" id="ARBA00022490"/>
    </source>
</evidence>
<proteinExistence type="predicted"/>
<dbReference type="Gene3D" id="3.40.50.300">
    <property type="entry name" value="P-loop containing nucleotide triphosphate hydrolases"/>
    <property type="match status" value="2"/>
</dbReference>
<dbReference type="GO" id="GO:0003677">
    <property type="term" value="F:DNA binding"/>
    <property type="evidence" value="ECO:0007669"/>
    <property type="project" value="UniProtKB-KW"/>
</dbReference>
<evidence type="ECO:0000256" key="4">
    <source>
        <dbReference type="ARBA" id="ARBA00022737"/>
    </source>
</evidence>
<evidence type="ECO:0000256" key="5">
    <source>
        <dbReference type="ARBA" id="ARBA00022741"/>
    </source>
</evidence>
<evidence type="ECO:0000256" key="3">
    <source>
        <dbReference type="ARBA" id="ARBA00022723"/>
    </source>
</evidence>
<evidence type="ECO:0000256" key="8">
    <source>
        <dbReference type="ARBA" id="ARBA00022771"/>
    </source>
</evidence>
<evidence type="ECO:0000313" key="16">
    <source>
        <dbReference type="EMBL" id="MPM46147.1"/>
    </source>
</evidence>
<name>A0A644ZZE6_9ZZZZ</name>
<keyword evidence="13" id="KW-0234">DNA repair</keyword>
<dbReference type="Pfam" id="PF00005">
    <property type="entry name" value="ABC_tran"/>
    <property type="match status" value="1"/>
</dbReference>
<evidence type="ECO:0000256" key="13">
    <source>
        <dbReference type="ARBA" id="ARBA00023204"/>
    </source>
</evidence>
<dbReference type="PROSITE" id="PS00211">
    <property type="entry name" value="ABC_TRANSPORTER_1"/>
    <property type="match status" value="1"/>
</dbReference>
<organism evidence="16">
    <name type="scientific">bioreactor metagenome</name>
    <dbReference type="NCBI Taxonomy" id="1076179"/>
    <lineage>
        <taxon>unclassified sequences</taxon>
        <taxon>metagenomes</taxon>
        <taxon>ecological metagenomes</taxon>
    </lineage>
</organism>
<keyword evidence="9" id="KW-0862">Zinc</keyword>
<dbReference type="InterPro" id="IPR003439">
    <property type="entry name" value="ABC_transporter-like_ATP-bd"/>
</dbReference>
<dbReference type="GO" id="GO:0016887">
    <property type="term" value="F:ATP hydrolysis activity"/>
    <property type="evidence" value="ECO:0007669"/>
    <property type="project" value="InterPro"/>
</dbReference>
<evidence type="ECO:0000259" key="15">
    <source>
        <dbReference type="PROSITE" id="PS50893"/>
    </source>
</evidence>
<keyword evidence="5" id="KW-0547">Nucleotide-binding</keyword>
<keyword evidence="7" id="KW-0228">DNA excision</keyword>
<accession>A0A644ZZE6</accession>
<evidence type="ECO:0000256" key="12">
    <source>
        <dbReference type="ARBA" id="ARBA00023125"/>
    </source>
</evidence>
<comment type="subcellular location">
    <subcellularLocation>
        <location evidence="1">Cytoplasm</location>
    </subcellularLocation>
</comment>
<evidence type="ECO:0000256" key="7">
    <source>
        <dbReference type="ARBA" id="ARBA00022769"/>
    </source>
</evidence>
<dbReference type="PROSITE" id="PS50893">
    <property type="entry name" value="ABC_TRANSPORTER_2"/>
    <property type="match status" value="1"/>
</dbReference>
<keyword evidence="11" id="KW-0267">Excision nuclease</keyword>
<keyword evidence="2" id="KW-0963">Cytoplasm</keyword>
<dbReference type="EMBL" id="VSSQ01011161">
    <property type="protein sequence ID" value="MPM46147.1"/>
    <property type="molecule type" value="Genomic_DNA"/>
</dbReference>
<evidence type="ECO:0000256" key="1">
    <source>
        <dbReference type="ARBA" id="ARBA00004496"/>
    </source>
</evidence>
<dbReference type="Gene3D" id="1.20.1580.10">
    <property type="entry name" value="ABC transporter ATPase like domain"/>
    <property type="match status" value="1"/>
</dbReference>
<keyword evidence="12" id="KW-0238">DNA-binding</keyword>
<dbReference type="GO" id="GO:0008270">
    <property type="term" value="F:zinc ion binding"/>
    <property type="evidence" value="ECO:0007669"/>
    <property type="project" value="UniProtKB-KW"/>
</dbReference>
<dbReference type="PANTHER" id="PTHR43152:SF3">
    <property type="entry name" value="UVRABC SYSTEM PROTEIN A"/>
    <property type="match status" value="1"/>
</dbReference>
<feature type="region of interest" description="Disordered" evidence="14">
    <location>
        <begin position="47"/>
        <end position="70"/>
    </location>
</feature>
<dbReference type="PANTHER" id="PTHR43152">
    <property type="entry name" value="UVRABC SYSTEM PROTEIN A"/>
    <property type="match status" value="1"/>
</dbReference>
<feature type="compositionally biased region" description="Polar residues" evidence="14">
    <location>
        <begin position="55"/>
        <end position="70"/>
    </location>
</feature>
<evidence type="ECO:0000256" key="10">
    <source>
        <dbReference type="ARBA" id="ARBA00022840"/>
    </source>
</evidence>
<sequence length="406" mass="45311">MAAADHVVDFGPGAGENGGRVVFQGDYQSILKDKDSLTGKYLSRRKEVTREKKTSQTQLIDPESGASSLRQNEKISFRGAHHHNLKNIDVDFPLNTFTCITGISGSGKSTLLHNVLHNQLCHHLGKSFQSRLAEVDQVIIPEKVKRVTMIDQSPIGKTPRSNPATYTKTFDYIRQVFASTKDAHMRGYNNGRFSFNVKGGRCEACQGEGQIKIEMQFLPDVYVQCDVCHGTRYNEETLQVFYQEKNIAQVLDMSIDQAYEFFKNHSNIRQRLETLREVGLGYLKLGQPAPTLSGGEAQRVKLAKELSTRSSEHIVYLLDEPTTGLHFADIQKLLNVLSQLVAQNNTVIVIEHNLDVIKNADWVIDLGPEGGEYGGEVVATGTPEEVAQNPRSFTGQYLKEELALSR</sequence>
<keyword evidence="6" id="KW-0227">DNA damage</keyword>
<evidence type="ECO:0000256" key="11">
    <source>
        <dbReference type="ARBA" id="ARBA00022881"/>
    </source>
</evidence>
<dbReference type="SMART" id="SM00382">
    <property type="entry name" value="AAA"/>
    <property type="match status" value="1"/>
</dbReference>
<dbReference type="InterPro" id="IPR003593">
    <property type="entry name" value="AAA+_ATPase"/>
</dbReference>
<feature type="domain" description="ABC transporter" evidence="15">
    <location>
        <begin position="70"/>
        <end position="399"/>
    </location>
</feature>